<keyword evidence="2" id="KW-1185">Reference proteome</keyword>
<evidence type="ECO:0000313" key="2">
    <source>
        <dbReference type="Proteomes" id="UP001472677"/>
    </source>
</evidence>
<evidence type="ECO:0000313" key="1">
    <source>
        <dbReference type="EMBL" id="KAK8530943.1"/>
    </source>
</evidence>
<comment type="caution">
    <text evidence="1">The sequence shown here is derived from an EMBL/GenBank/DDBJ whole genome shotgun (WGS) entry which is preliminary data.</text>
</comment>
<proteinExistence type="predicted"/>
<sequence length="213" mass="23538">MGPSSLVVISVSNVDGNLGLEDNLELMDHSSDGGDDIMDNVTVVKDDLSDGCSFTVRGHILTTDQHMLDSLVLHGHNDEIQQAILDMRALKAPESLRTHWKTRGPVLERTRRFRAVCSTALLSTTQIRAVQVGSLSWERLPIYWVKQNTDGAWSLVTNRTSCGGVIRDPQGAWVISFNKFIEVCAVHSNINVQFMTDPPKVVLELLDVDAAGW</sequence>
<accession>A0ABR2D6I1</accession>
<name>A0ABR2D6I1_9ROSI</name>
<organism evidence="1 2">
    <name type="scientific">Hibiscus sabdariffa</name>
    <name type="common">roselle</name>
    <dbReference type="NCBI Taxonomy" id="183260"/>
    <lineage>
        <taxon>Eukaryota</taxon>
        <taxon>Viridiplantae</taxon>
        <taxon>Streptophyta</taxon>
        <taxon>Embryophyta</taxon>
        <taxon>Tracheophyta</taxon>
        <taxon>Spermatophyta</taxon>
        <taxon>Magnoliopsida</taxon>
        <taxon>eudicotyledons</taxon>
        <taxon>Gunneridae</taxon>
        <taxon>Pentapetalae</taxon>
        <taxon>rosids</taxon>
        <taxon>malvids</taxon>
        <taxon>Malvales</taxon>
        <taxon>Malvaceae</taxon>
        <taxon>Malvoideae</taxon>
        <taxon>Hibiscus</taxon>
    </lineage>
</organism>
<dbReference type="Proteomes" id="UP001472677">
    <property type="component" value="Unassembled WGS sequence"/>
</dbReference>
<dbReference type="EMBL" id="JBBPBM010000035">
    <property type="protein sequence ID" value="KAK8530943.1"/>
    <property type="molecule type" value="Genomic_DNA"/>
</dbReference>
<reference evidence="1 2" key="1">
    <citation type="journal article" date="2024" name="G3 (Bethesda)">
        <title>Genome assembly of Hibiscus sabdariffa L. provides insights into metabolisms of medicinal natural products.</title>
        <authorList>
            <person name="Kim T."/>
        </authorList>
    </citation>
    <scope>NUCLEOTIDE SEQUENCE [LARGE SCALE GENOMIC DNA]</scope>
    <source>
        <strain evidence="1">TK-2024</strain>
        <tissue evidence="1">Old leaves</tissue>
    </source>
</reference>
<gene>
    <name evidence="1" type="ORF">V6N12_013440</name>
</gene>
<protein>
    <submittedName>
        <fullName evidence="1">Uncharacterized protein</fullName>
    </submittedName>
</protein>